<reference evidence="3" key="1">
    <citation type="submission" date="2013-09" db="EMBL/GenBank/DDBJ databases">
        <title>Corchorus olitorius genome sequencing.</title>
        <authorList>
            <person name="Alam M."/>
            <person name="Haque M.S."/>
            <person name="Islam M.S."/>
            <person name="Emdad E.M."/>
            <person name="Islam M.M."/>
            <person name="Ahmed B."/>
            <person name="Halim A."/>
            <person name="Hossen Q.M.M."/>
            <person name="Hossain M.Z."/>
            <person name="Ahmed R."/>
            <person name="Khan M.M."/>
            <person name="Islam R."/>
            <person name="Rashid M.M."/>
            <person name="Khan S.A."/>
            <person name="Rahman M.S."/>
            <person name="Alam M."/>
            <person name="Yahiya A.S."/>
            <person name="Khan M.S."/>
            <person name="Azam M.S."/>
            <person name="Haque T."/>
            <person name="Lashkar M.Z.H."/>
            <person name="Akhand A.I."/>
            <person name="Morshed G."/>
            <person name="Roy S."/>
            <person name="Uddin K.S."/>
            <person name="Rabeya T."/>
            <person name="Hossain A.S."/>
            <person name="Chowdhury A."/>
            <person name="Snigdha A.R."/>
            <person name="Mortoza M.S."/>
            <person name="Matin S.A."/>
            <person name="Hoque S.M.E."/>
            <person name="Islam M.K."/>
            <person name="Roy D.K."/>
            <person name="Haider R."/>
            <person name="Moosa M.M."/>
            <person name="Elias S.M."/>
            <person name="Hasan A.M."/>
            <person name="Jahan S."/>
            <person name="Shafiuddin M."/>
            <person name="Mahmood N."/>
            <person name="Shommy N.S."/>
        </authorList>
    </citation>
    <scope>NUCLEOTIDE SEQUENCE [LARGE SCALE GENOMIC DNA]</scope>
    <source>
        <strain evidence="3">cv. O-4</strain>
    </source>
</reference>
<dbReference type="Pfam" id="PF00581">
    <property type="entry name" value="Rhodanese"/>
    <property type="match status" value="1"/>
</dbReference>
<dbReference type="PROSITE" id="PS50206">
    <property type="entry name" value="RHODANESE_3"/>
    <property type="match status" value="1"/>
</dbReference>
<evidence type="ECO:0000313" key="3">
    <source>
        <dbReference type="Proteomes" id="UP000187203"/>
    </source>
</evidence>
<dbReference type="EMBL" id="AWUE01019205">
    <property type="protein sequence ID" value="OMO75453.1"/>
    <property type="molecule type" value="Genomic_DNA"/>
</dbReference>
<feature type="domain" description="Rhodanese" evidence="1">
    <location>
        <begin position="62"/>
        <end position="167"/>
    </location>
</feature>
<dbReference type="InterPro" id="IPR001763">
    <property type="entry name" value="Rhodanese-like_dom"/>
</dbReference>
<accession>A0A1R3HYM2</accession>
<gene>
    <name evidence="2" type="ORF">COLO4_26068</name>
</gene>
<dbReference type="SMART" id="SM00450">
    <property type="entry name" value="RHOD"/>
    <property type="match status" value="1"/>
</dbReference>
<protein>
    <recommendedName>
        <fullName evidence="1">Rhodanese domain-containing protein</fullName>
    </recommendedName>
</protein>
<name>A0A1R3HYM2_9ROSI</name>
<dbReference type="SUPFAM" id="SSF52821">
    <property type="entry name" value="Rhodanese/Cell cycle control phosphatase"/>
    <property type="match status" value="1"/>
</dbReference>
<dbReference type="CDD" id="cd00158">
    <property type="entry name" value="RHOD"/>
    <property type="match status" value="1"/>
</dbReference>
<organism evidence="2 3">
    <name type="scientific">Corchorus olitorius</name>
    <dbReference type="NCBI Taxonomy" id="93759"/>
    <lineage>
        <taxon>Eukaryota</taxon>
        <taxon>Viridiplantae</taxon>
        <taxon>Streptophyta</taxon>
        <taxon>Embryophyta</taxon>
        <taxon>Tracheophyta</taxon>
        <taxon>Spermatophyta</taxon>
        <taxon>Magnoliopsida</taxon>
        <taxon>eudicotyledons</taxon>
        <taxon>Gunneridae</taxon>
        <taxon>Pentapetalae</taxon>
        <taxon>rosids</taxon>
        <taxon>malvids</taxon>
        <taxon>Malvales</taxon>
        <taxon>Malvaceae</taxon>
        <taxon>Grewioideae</taxon>
        <taxon>Apeibeae</taxon>
        <taxon>Corchorus</taxon>
    </lineage>
</organism>
<dbReference type="PANTHER" id="PTHR45431:SF6">
    <property type="entry name" value="RHODANESE DOMAIN-CONTAINING PROTEIN"/>
    <property type="match status" value="1"/>
</dbReference>
<dbReference type="Gene3D" id="3.40.250.10">
    <property type="entry name" value="Rhodanese-like domain"/>
    <property type="match status" value="1"/>
</dbReference>
<evidence type="ECO:0000259" key="1">
    <source>
        <dbReference type="PROSITE" id="PS50206"/>
    </source>
</evidence>
<proteinExistence type="predicted"/>
<comment type="caution">
    <text evidence="2">The sequence shown here is derived from an EMBL/GenBank/DDBJ whole genome shotgun (WGS) entry which is preliminary data.</text>
</comment>
<dbReference type="InterPro" id="IPR036873">
    <property type="entry name" value="Rhodanese-like_dom_sf"/>
</dbReference>
<dbReference type="InterPro" id="IPR052367">
    <property type="entry name" value="Thiosulfate_ST/Rhodanese-like"/>
</dbReference>
<dbReference type="PANTHER" id="PTHR45431">
    <property type="entry name" value="RHODANESE-LIKE DOMAIN-CONTAINING PROTEIN 15, CHLOROPLASTIC"/>
    <property type="match status" value="1"/>
</dbReference>
<evidence type="ECO:0000313" key="2">
    <source>
        <dbReference type="EMBL" id="OMO75453.1"/>
    </source>
</evidence>
<dbReference type="OrthoDB" id="566238at2759"/>
<sequence>MAALVSSSRFARSMIPLVLHPRCLNTRNSFLKYGTIANAEEIKEKGDVKPISVPVKAAYELLQAGHRYLDIRTIEEFKAGHPPSAINIPYYHVFINGSREEPSVKNSKFLEEVSAEFGKEEKFLVGCKIGRRSLWASTDLLAAGFTQPIDVAGGYTAWKENGLPSTE</sequence>
<dbReference type="AlphaFoldDB" id="A0A1R3HYM2"/>
<dbReference type="STRING" id="93759.A0A1R3HYM2"/>
<keyword evidence="3" id="KW-1185">Reference proteome</keyword>
<dbReference type="Proteomes" id="UP000187203">
    <property type="component" value="Unassembled WGS sequence"/>
</dbReference>